<comment type="caution">
    <text evidence="1">The sequence shown here is derived from an EMBL/GenBank/DDBJ whole genome shotgun (WGS) entry which is preliminary data.</text>
</comment>
<organism evidence="1 2">
    <name type="scientific">Botrytis porri</name>
    <dbReference type="NCBI Taxonomy" id="87229"/>
    <lineage>
        <taxon>Eukaryota</taxon>
        <taxon>Fungi</taxon>
        <taxon>Dikarya</taxon>
        <taxon>Ascomycota</taxon>
        <taxon>Pezizomycotina</taxon>
        <taxon>Leotiomycetes</taxon>
        <taxon>Helotiales</taxon>
        <taxon>Sclerotiniaceae</taxon>
        <taxon>Botrytis</taxon>
    </lineage>
</organism>
<gene>
    <name evidence="1" type="ORF">BPOR_0722g00030</name>
</gene>
<evidence type="ECO:0000313" key="1">
    <source>
        <dbReference type="EMBL" id="TGO82987.1"/>
    </source>
</evidence>
<dbReference type="EMBL" id="PQXO01000721">
    <property type="protein sequence ID" value="TGO82987.1"/>
    <property type="molecule type" value="Genomic_DNA"/>
</dbReference>
<evidence type="ECO:0000313" key="2">
    <source>
        <dbReference type="Proteomes" id="UP000297280"/>
    </source>
</evidence>
<accession>A0A4Z1KAF3</accession>
<keyword evidence="2" id="KW-1185">Reference proteome</keyword>
<dbReference type="Proteomes" id="UP000297280">
    <property type="component" value="Unassembled WGS sequence"/>
</dbReference>
<reference evidence="1 2" key="1">
    <citation type="submission" date="2017-12" db="EMBL/GenBank/DDBJ databases">
        <title>Comparative genomics of Botrytis spp.</title>
        <authorList>
            <person name="Valero-Jimenez C.A."/>
            <person name="Tapia P."/>
            <person name="Veloso J."/>
            <person name="Silva-Moreno E."/>
            <person name="Staats M."/>
            <person name="Valdes J.H."/>
            <person name="Van Kan J.A.L."/>
        </authorList>
    </citation>
    <scope>NUCLEOTIDE SEQUENCE [LARGE SCALE GENOMIC DNA]</scope>
    <source>
        <strain evidence="1 2">MUCL3349</strain>
    </source>
</reference>
<proteinExistence type="predicted"/>
<name>A0A4Z1KAF3_9HELO</name>
<sequence>MPYYPQQDSFAYEMSTLDQTWQLLPGEELFIGEIQSNTITNPVFDTELMTSWQILDFNQHHSNGEPPIENARVTI</sequence>
<protein>
    <submittedName>
        <fullName evidence="1">Uncharacterized protein</fullName>
    </submittedName>
</protein>
<dbReference type="OrthoDB" id="6365676at2759"/>
<dbReference type="STRING" id="87229.A0A4Z1KAF3"/>
<dbReference type="AlphaFoldDB" id="A0A4Z1KAF3"/>